<gene>
    <name evidence="2" type="ORF">AT9943_LOCUS20269</name>
</gene>
<feature type="region of interest" description="Disordered" evidence="1">
    <location>
        <begin position="881"/>
        <end position="903"/>
    </location>
</feature>
<dbReference type="Proteomes" id="UP000516314">
    <property type="component" value="Chromosome 5"/>
</dbReference>
<organism evidence="2 3">
    <name type="scientific">Arabidopsis thaliana</name>
    <name type="common">Mouse-ear cress</name>
    <dbReference type="NCBI Taxonomy" id="3702"/>
    <lineage>
        <taxon>Eukaryota</taxon>
        <taxon>Viridiplantae</taxon>
        <taxon>Streptophyta</taxon>
        <taxon>Embryophyta</taxon>
        <taxon>Tracheophyta</taxon>
        <taxon>Spermatophyta</taxon>
        <taxon>Magnoliopsida</taxon>
        <taxon>eudicotyledons</taxon>
        <taxon>Gunneridae</taxon>
        <taxon>Pentapetalae</taxon>
        <taxon>rosids</taxon>
        <taxon>malvids</taxon>
        <taxon>Brassicales</taxon>
        <taxon>Brassicaceae</taxon>
        <taxon>Camelineae</taxon>
        <taxon>Arabidopsis</taxon>
    </lineage>
</organism>
<feature type="region of interest" description="Disordered" evidence="1">
    <location>
        <begin position="46"/>
        <end position="68"/>
    </location>
</feature>
<dbReference type="AlphaFoldDB" id="A0A7G2FBS9"/>
<accession>A0A7G2FBS9</accession>
<evidence type="ECO:0000313" key="2">
    <source>
        <dbReference type="EMBL" id="CAD5332886.1"/>
    </source>
</evidence>
<evidence type="ECO:0000256" key="1">
    <source>
        <dbReference type="SAM" id="MobiDB-lite"/>
    </source>
</evidence>
<protein>
    <submittedName>
        <fullName evidence="2">(thale cress) hypothetical protein</fullName>
    </submittedName>
</protein>
<proteinExistence type="predicted"/>
<name>A0A7G2FBS9_ARATH</name>
<feature type="region of interest" description="Disordered" evidence="1">
    <location>
        <begin position="708"/>
        <end position="736"/>
    </location>
</feature>
<feature type="region of interest" description="Disordered" evidence="1">
    <location>
        <begin position="210"/>
        <end position="238"/>
    </location>
</feature>
<evidence type="ECO:0000313" key="3">
    <source>
        <dbReference type="Proteomes" id="UP000516314"/>
    </source>
</evidence>
<reference evidence="2 3" key="1">
    <citation type="submission" date="2020-09" db="EMBL/GenBank/DDBJ databases">
        <authorList>
            <person name="Ashkenazy H."/>
        </authorList>
    </citation>
    <scope>NUCLEOTIDE SEQUENCE [LARGE SCALE GENOMIC DNA]</scope>
    <source>
        <strain evidence="3">cv. Cdm-0</strain>
    </source>
</reference>
<dbReference type="EMBL" id="LR881470">
    <property type="protein sequence ID" value="CAD5332886.1"/>
    <property type="molecule type" value="Genomic_DNA"/>
</dbReference>
<feature type="region of interest" description="Disordered" evidence="1">
    <location>
        <begin position="376"/>
        <end position="404"/>
    </location>
</feature>
<sequence length="1022" mass="119996">MLSLGDLKRKLDSMEMTRSKVKSMDDTLQTMVSDLERFESRSFSGDTKQIEIHSSSRKRQHDQPEFESNTMNNLVESASEISKTSGSMNETMSCVEVPVFTGDDLRPWIDWMEQYFARYEDFTDLQKQAMAYGFIEGEALSWYLQRQKVMVFQTWDELKQNLLLKFGRIDDPERIKLDSMEMTRSKVKSMDDTLQTMVSDLERFESRSFSGGTKQIEIHSSSRKRQHDQPEFESNTMNNLVESASEISKTSGSMNETMSCVEVPVFTGDDLRPWIDWMEQYFARYEDFTDLQKQAMAYGFIEGEALSWYLQRQKVMVFQTWDELKQNLLLKFGRIDDPERIKLDSMEMTRSKVKSMDDTLQTMVSDLERFESRSFSGGTKQIEIHSSSRKRQHDQPEFESNTMNNLVESASEISKTSGSMNETMSCVEVPVFTGDDLRPWIDWMEQYFARYEDFTDLQKQAMAYGFIEGEALSWYLQRQKVMVFQTWDELKQNLLLKFGRIDDPERIKLDSMEMTRSKVKSMDDTLQTMVSDLERFESRSFSGGTIQIEIHSSSRKRQHDQPEFESNTMNNLVESASEISKTSGSMNETMSCVEVPVFTGDDLRPWIDWMEQYFARYEDFTDLQKQAMAYGFIEGEALSWYLQRQKVMVFQTWDELKQNLLLKFGRIDDPERIKLDSMEMTRSKVKSMDDTLQTMVSDLERFESRSFSGGTKQIEIHSSSRKRQHDQPEFESNTMNNLVESASEISKTSGSMNETMSCVEVPVFTGDDLRPWIDWMEQYFARYEDFTDLQKQAMAYGFIEGEALSWYLQRQKVMVFQTWDELKQNLLLKFGRIDDPERIKLDSMEMTRSKVKSMDDTLQTMVSDLERFESRSFFGGTKQIEIHSSSRKRQHDQPEFESNTMNNLVESASEISKTSGSMNETMSCVEVPVFTGDDLRPWIDWMEQYFARYEDFTDLQKQAMAYGFIEGEALSWYLQRQKVMVFQTWDELKQNLLLKFGRIDDPERIKVSTENDKEWQKFLEIL</sequence>